<evidence type="ECO:0000313" key="1">
    <source>
        <dbReference type="EMBL" id="QJA49200.1"/>
    </source>
</evidence>
<dbReference type="AlphaFoldDB" id="A0A6H1ZPS4"/>
<organism evidence="1">
    <name type="scientific">viral metagenome</name>
    <dbReference type="NCBI Taxonomy" id="1070528"/>
    <lineage>
        <taxon>unclassified sequences</taxon>
        <taxon>metagenomes</taxon>
        <taxon>organismal metagenomes</taxon>
    </lineage>
</organism>
<reference evidence="1" key="1">
    <citation type="submission" date="2020-03" db="EMBL/GenBank/DDBJ databases">
        <title>The deep terrestrial virosphere.</title>
        <authorList>
            <person name="Holmfeldt K."/>
            <person name="Nilsson E."/>
            <person name="Simone D."/>
            <person name="Lopez-Fernandez M."/>
            <person name="Wu X."/>
            <person name="de Brujin I."/>
            <person name="Lundin D."/>
            <person name="Andersson A."/>
            <person name="Bertilsson S."/>
            <person name="Dopson M."/>
        </authorList>
    </citation>
    <scope>NUCLEOTIDE SEQUENCE</scope>
    <source>
        <strain evidence="1">TM448A01254</strain>
    </source>
</reference>
<protein>
    <submittedName>
        <fullName evidence="1">Uncharacterized protein</fullName>
    </submittedName>
</protein>
<sequence length="119" mass="14075">MRVQESRHEEDDYMKIKYRVVEYERKGKCNLEVCGGLCCKVLEKSDLENDIVVLNNACKHLTNGLCARHNINKPQVCNDFPVTPFHSVYQKVKHKCTYWFEKKIKFQEVDAVDEHLKEK</sequence>
<accession>A0A6H1ZPS4</accession>
<gene>
    <name evidence="1" type="ORF">TM448A01254_0018</name>
</gene>
<dbReference type="EMBL" id="MT144123">
    <property type="protein sequence ID" value="QJA49200.1"/>
    <property type="molecule type" value="Genomic_DNA"/>
</dbReference>
<proteinExistence type="predicted"/>
<name>A0A6H1ZPS4_9ZZZZ</name>